<proteinExistence type="predicted"/>
<accession>A0A5C7BCE1</accession>
<reference evidence="2 3" key="1">
    <citation type="submission" date="2019-08" db="EMBL/GenBank/DDBJ databases">
        <title>Genome of Psychroserpens burtonensis ACAM 167.</title>
        <authorList>
            <person name="Bowman J.P."/>
        </authorList>
    </citation>
    <scope>NUCLEOTIDE SEQUENCE [LARGE SCALE GENOMIC DNA]</scope>
    <source>
        <strain evidence="2 3">ACAM 167</strain>
    </source>
</reference>
<evidence type="ECO:0008006" key="4">
    <source>
        <dbReference type="Google" id="ProtNLM"/>
    </source>
</evidence>
<dbReference type="STRING" id="1123037.GCA_000425305_01681"/>
<evidence type="ECO:0000313" key="2">
    <source>
        <dbReference type="EMBL" id="TXE18109.1"/>
    </source>
</evidence>
<gene>
    <name evidence="2" type="ORF">ES692_07655</name>
</gene>
<name>A0A5C7BCE1_9FLAO</name>
<keyword evidence="3" id="KW-1185">Reference proteome</keyword>
<evidence type="ECO:0000256" key="1">
    <source>
        <dbReference type="SAM" id="SignalP"/>
    </source>
</evidence>
<protein>
    <recommendedName>
        <fullName evidence="4">Lipoprotein</fullName>
    </recommendedName>
</protein>
<organism evidence="2 3">
    <name type="scientific">Psychroserpens burtonensis</name>
    <dbReference type="NCBI Taxonomy" id="49278"/>
    <lineage>
        <taxon>Bacteria</taxon>
        <taxon>Pseudomonadati</taxon>
        <taxon>Bacteroidota</taxon>
        <taxon>Flavobacteriia</taxon>
        <taxon>Flavobacteriales</taxon>
        <taxon>Flavobacteriaceae</taxon>
        <taxon>Psychroserpens</taxon>
    </lineage>
</organism>
<dbReference type="Proteomes" id="UP000321938">
    <property type="component" value="Unassembled WGS sequence"/>
</dbReference>
<dbReference type="RefSeq" id="WP_028871648.1">
    <property type="nucleotide sequence ID" value="NZ_VOSB01000009.1"/>
</dbReference>
<feature type="chain" id="PRO_5022845238" description="Lipoprotein" evidence="1">
    <location>
        <begin position="20"/>
        <end position="128"/>
    </location>
</feature>
<dbReference type="OrthoDB" id="881763at2"/>
<evidence type="ECO:0000313" key="3">
    <source>
        <dbReference type="Proteomes" id="UP000321938"/>
    </source>
</evidence>
<sequence>MKKVILLFIAVLLLNNCNNDDDNNNQPLPSATQTEAGTFTCTVNGQNFIDTSGGYFNCFYQLVDGKYYFGIQGLDIVGDVTSINFGTENKTINQGSTYILLDNVDGNIWGGIGFSGQDNPFQAVFIKY</sequence>
<feature type="signal peptide" evidence="1">
    <location>
        <begin position="1"/>
        <end position="19"/>
    </location>
</feature>
<comment type="caution">
    <text evidence="2">The sequence shown here is derived from an EMBL/GenBank/DDBJ whole genome shotgun (WGS) entry which is preliminary data.</text>
</comment>
<dbReference type="EMBL" id="VOSB01000009">
    <property type="protein sequence ID" value="TXE18109.1"/>
    <property type="molecule type" value="Genomic_DNA"/>
</dbReference>
<dbReference type="AlphaFoldDB" id="A0A5C7BCE1"/>
<keyword evidence="1" id="KW-0732">Signal</keyword>